<evidence type="ECO:0000313" key="2">
    <source>
        <dbReference type="EMBL" id="RDX42367.1"/>
    </source>
</evidence>
<organism evidence="2 3">
    <name type="scientific">Lentinus brumalis</name>
    <dbReference type="NCBI Taxonomy" id="2498619"/>
    <lineage>
        <taxon>Eukaryota</taxon>
        <taxon>Fungi</taxon>
        <taxon>Dikarya</taxon>
        <taxon>Basidiomycota</taxon>
        <taxon>Agaricomycotina</taxon>
        <taxon>Agaricomycetes</taxon>
        <taxon>Polyporales</taxon>
        <taxon>Polyporaceae</taxon>
        <taxon>Lentinus</taxon>
    </lineage>
</organism>
<evidence type="ECO:0000313" key="3">
    <source>
        <dbReference type="Proteomes" id="UP000256964"/>
    </source>
</evidence>
<name>A0A371CQ69_9APHY</name>
<proteinExistence type="predicted"/>
<protein>
    <submittedName>
        <fullName evidence="2">Uncharacterized protein</fullName>
    </submittedName>
</protein>
<keyword evidence="3" id="KW-1185">Reference proteome</keyword>
<gene>
    <name evidence="2" type="ORF">OH76DRAFT_111159</name>
</gene>
<dbReference type="EMBL" id="KZ857486">
    <property type="protein sequence ID" value="RDX42367.1"/>
    <property type="molecule type" value="Genomic_DNA"/>
</dbReference>
<evidence type="ECO:0000256" key="1">
    <source>
        <dbReference type="SAM" id="MobiDB-lite"/>
    </source>
</evidence>
<accession>A0A371CQ69</accession>
<dbReference type="Proteomes" id="UP000256964">
    <property type="component" value="Unassembled WGS sequence"/>
</dbReference>
<dbReference type="AlphaFoldDB" id="A0A371CQ69"/>
<reference evidence="2 3" key="1">
    <citation type="journal article" date="2018" name="Biotechnol. Biofuels">
        <title>Integrative visual omics of the white-rot fungus Polyporus brumalis exposes the biotechnological potential of its oxidative enzymes for delignifying raw plant biomass.</title>
        <authorList>
            <person name="Miyauchi S."/>
            <person name="Rancon A."/>
            <person name="Drula E."/>
            <person name="Hage H."/>
            <person name="Chaduli D."/>
            <person name="Favel A."/>
            <person name="Grisel S."/>
            <person name="Henrissat B."/>
            <person name="Herpoel-Gimbert I."/>
            <person name="Ruiz-Duenas F.J."/>
            <person name="Chevret D."/>
            <person name="Hainaut M."/>
            <person name="Lin J."/>
            <person name="Wang M."/>
            <person name="Pangilinan J."/>
            <person name="Lipzen A."/>
            <person name="Lesage-Meessen L."/>
            <person name="Navarro D."/>
            <person name="Riley R."/>
            <person name="Grigoriev I.V."/>
            <person name="Zhou S."/>
            <person name="Raouche S."/>
            <person name="Rosso M.N."/>
        </authorList>
    </citation>
    <scope>NUCLEOTIDE SEQUENCE [LARGE SCALE GENOMIC DNA]</scope>
    <source>
        <strain evidence="2 3">BRFM 1820</strain>
    </source>
</reference>
<feature type="region of interest" description="Disordered" evidence="1">
    <location>
        <begin position="94"/>
        <end position="113"/>
    </location>
</feature>
<sequence>MSMQMQRRRCSHSRTTTRKHCAFRFAVRTPPRTSKHRRSICISERVVAPRWLTGPATCEDEVACSHTSGSAFVTSGRALDISVARFNLGTLSDLRETEGHHRTHRSPTLRGNA</sequence>